<dbReference type="EMBL" id="UINC01001161">
    <property type="protein sequence ID" value="SUZ72887.1"/>
    <property type="molecule type" value="Genomic_DNA"/>
</dbReference>
<accession>A0A381Q454</accession>
<reference evidence="2" key="1">
    <citation type="submission" date="2018-05" db="EMBL/GenBank/DDBJ databases">
        <authorList>
            <person name="Lanie J.A."/>
            <person name="Ng W.-L."/>
            <person name="Kazmierczak K.M."/>
            <person name="Andrzejewski T.M."/>
            <person name="Davidsen T.M."/>
            <person name="Wayne K.J."/>
            <person name="Tettelin H."/>
            <person name="Glass J.I."/>
            <person name="Rusch D."/>
            <person name="Podicherti R."/>
            <person name="Tsui H.-C.T."/>
            <person name="Winkler M.E."/>
        </authorList>
    </citation>
    <scope>NUCLEOTIDE SEQUENCE</scope>
</reference>
<evidence type="ECO:0000313" key="2">
    <source>
        <dbReference type="EMBL" id="SUZ72887.1"/>
    </source>
</evidence>
<feature type="domain" description="NurA" evidence="1">
    <location>
        <begin position="79"/>
        <end position="366"/>
    </location>
</feature>
<protein>
    <recommendedName>
        <fullName evidence="1">NurA domain-containing protein</fullName>
    </recommendedName>
</protein>
<proteinExistence type="predicted"/>
<organism evidence="2">
    <name type="scientific">marine metagenome</name>
    <dbReference type="NCBI Taxonomy" id="408172"/>
    <lineage>
        <taxon>unclassified sequences</taxon>
        <taxon>metagenomes</taxon>
        <taxon>ecological metagenomes</taxon>
    </lineage>
</organism>
<dbReference type="SMART" id="SM00933">
    <property type="entry name" value="NurA"/>
    <property type="match status" value="1"/>
</dbReference>
<sequence>MGLDMGQTVLQLDQLTRSVRGASEARDARLTALINAAAGIDPETATAKTAGTRQRPYLAAEVEESLLGAYPPSEPPADWVVAAVDGSHIDVDRHLPVACYLLNFGGCVLTYGSNPNATLFSHPYLATTPEELYISDPTNSTGEEMISGALLGLVRTVKELEALAKTVEECPPGLPVLGLVDGSLVLWGLSGHAYRPYVSDAIINDGLLPAMKRLEKLAETRPVALAAYVSFPRSTEAVNAVRCSLCPHDNAVCTQSCNNRRSTQQPCDGANEFLDRDIFQRLLEPGWRSPVYKTNSSVSRESYDEAQKVYFFYVNAGEEIGRVEVPKWVANNETLLSLTHSLVWDQCQRGQGYPVAISESHEQAVVSAGDRRVFRRLLTDSLERQGLSAATSQKDRSKRSPWV</sequence>
<dbReference type="Pfam" id="PF09376">
    <property type="entry name" value="NurA"/>
    <property type="match status" value="1"/>
</dbReference>
<gene>
    <name evidence="2" type="ORF">METZ01_LOCUS25741</name>
</gene>
<name>A0A381Q454_9ZZZZ</name>
<evidence type="ECO:0000259" key="1">
    <source>
        <dbReference type="SMART" id="SM00933"/>
    </source>
</evidence>
<dbReference type="AlphaFoldDB" id="A0A381Q454"/>
<dbReference type="InterPro" id="IPR018977">
    <property type="entry name" value="NurA_domain"/>
</dbReference>